<evidence type="ECO:0000259" key="5">
    <source>
        <dbReference type="PROSITE" id="PS50977"/>
    </source>
</evidence>
<dbReference type="GO" id="GO:0003700">
    <property type="term" value="F:DNA-binding transcription factor activity"/>
    <property type="evidence" value="ECO:0007669"/>
    <property type="project" value="TreeGrafter"/>
</dbReference>
<dbReference type="RefSeq" id="WP_171400618.1">
    <property type="nucleotide sequence ID" value="NZ_CP049838.1"/>
</dbReference>
<dbReference type="InterPro" id="IPR050109">
    <property type="entry name" value="HTH-type_TetR-like_transc_reg"/>
</dbReference>
<accession>A0A6M4X0S4</accession>
<dbReference type="InterPro" id="IPR009057">
    <property type="entry name" value="Homeodomain-like_sf"/>
</dbReference>
<keyword evidence="3" id="KW-0804">Transcription</keyword>
<evidence type="ECO:0000256" key="4">
    <source>
        <dbReference type="PROSITE-ProRule" id="PRU00335"/>
    </source>
</evidence>
<dbReference type="PRINTS" id="PR00455">
    <property type="entry name" value="HTHTETR"/>
</dbReference>
<dbReference type="PANTHER" id="PTHR30055:SF234">
    <property type="entry name" value="HTH-TYPE TRANSCRIPTIONAL REGULATOR BETI"/>
    <property type="match status" value="1"/>
</dbReference>
<feature type="DNA-binding region" description="H-T-H motif" evidence="4">
    <location>
        <begin position="36"/>
        <end position="55"/>
    </location>
</feature>
<keyword evidence="1" id="KW-0805">Transcription regulation</keyword>
<protein>
    <submittedName>
        <fullName evidence="6">TetR/AcrR family transcriptional regulator</fullName>
    </submittedName>
</protein>
<dbReference type="Pfam" id="PF00440">
    <property type="entry name" value="TetR_N"/>
    <property type="match status" value="1"/>
</dbReference>
<name>A0A6M4X0S4_9ACTN</name>
<keyword evidence="2 4" id="KW-0238">DNA-binding</keyword>
<dbReference type="PROSITE" id="PS50977">
    <property type="entry name" value="HTH_TETR_2"/>
    <property type="match status" value="1"/>
</dbReference>
<sequence>MRSPAAPTSARQAARRVRILRAASDLGARDGLVDVQMHDVAREAGVAIATLYRYFPSKPFLFLAVLEWHIEQFLGGRDGGAPVTADADPVAEVAETLVALTGRLLGNRLLASAVALSSFTEYASAVPSRIDIVERALGQRLLRLIEDRADARSRVRLLVYTWWGLFVAMLTEEISTERGEADLRLAARLIAAV</sequence>
<dbReference type="AlphaFoldDB" id="A0A6M4X0S4"/>
<dbReference type="PANTHER" id="PTHR30055">
    <property type="entry name" value="HTH-TYPE TRANSCRIPTIONAL REGULATOR RUTR"/>
    <property type="match status" value="1"/>
</dbReference>
<dbReference type="Gene3D" id="1.10.357.10">
    <property type="entry name" value="Tetracycline Repressor, domain 2"/>
    <property type="match status" value="1"/>
</dbReference>
<evidence type="ECO:0000256" key="2">
    <source>
        <dbReference type="ARBA" id="ARBA00023125"/>
    </source>
</evidence>
<proteinExistence type="predicted"/>
<organism evidence="6 7">
    <name type="scientific">Streptomyces asoensis</name>
    <dbReference type="NCBI Taxonomy" id="249586"/>
    <lineage>
        <taxon>Bacteria</taxon>
        <taxon>Bacillati</taxon>
        <taxon>Actinomycetota</taxon>
        <taxon>Actinomycetes</taxon>
        <taxon>Kitasatosporales</taxon>
        <taxon>Streptomycetaceae</taxon>
        <taxon>Streptomyces</taxon>
    </lineage>
</organism>
<reference evidence="6" key="1">
    <citation type="submission" date="2020-03" db="EMBL/GenBank/DDBJ databases">
        <title>Molecular networking-based the target discovery of potent antiproliferative macrolactams: 5/6/7/16 polycyclic ansamycins and glycosylated trienomycin from Streptomyces cacaoi subsp. asoensis.</title>
        <authorList>
            <person name="Liu L.-L."/>
        </authorList>
    </citation>
    <scope>NUCLEOTIDE SEQUENCE [LARGE SCALE GENOMIC DNA]</scope>
    <source>
        <strain evidence="6">H2S5</strain>
    </source>
</reference>
<evidence type="ECO:0000313" key="6">
    <source>
        <dbReference type="EMBL" id="QJT05295.1"/>
    </source>
</evidence>
<feature type="domain" description="HTH tetR-type" evidence="5">
    <location>
        <begin position="13"/>
        <end position="73"/>
    </location>
</feature>
<dbReference type="EMBL" id="CP049838">
    <property type="protein sequence ID" value="QJT05295.1"/>
    <property type="molecule type" value="Genomic_DNA"/>
</dbReference>
<evidence type="ECO:0000256" key="3">
    <source>
        <dbReference type="ARBA" id="ARBA00023163"/>
    </source>
</evidence>
<keyword evidence="7" id="KW-1185">Reference proteome</keyword>
<evidence type="ECO:0000256" key="1">
    <source>
        <dbReference type="ARBA" id="ARBA00023015"/>
    </source>
</evidence>
<dbReference type="SUPFAM" id="SSF46689">
    <property type="entry name" value="Homeodomain-like"/>
    <property type="match status" value="1"/>
</dbReference>
<dbReference type="Proteomes" id="UP000502665">
    <property type="component" value="Chromosome"/>
</dbReference>
<dbReference type="InterPro" id="IPR001647">
    <property type="entry name" value="HTH_TetR"/>
</dbReference>
<evidence type="ECO:0000313" key="7">
    <source>
        <dbReference type="Proteomes" id="UP000502665"/>
    </source>
</evidence>
<gene>
    <name evidence="6" type="ORF">G9272_37455</name>
</gene>
<dbReference type="GO" id="GO:0000976">
    <property type="term" value="F:transcription cis-regulatory region binding"/>
    <property type="evidence" value="ECO:0007669"/>
    <property type="project" value="TreeGrafter"/>
</dbReference>